<dbReference type="InterPro" id="IPR039726">
    <property type="entry name" value="Prp40-like"/>
</dbReference>
<dbReference type="GO" id="GO:0045292">
    <property type="term" value="P:mRNA cis splicing, via spliceosome"/>
    <property type="evidence" value="ECO:0007669"/>
    <property type="project" value="InterPro"/>
</dbReference>
<dbReference type="EMBL" id="LSRX01003096">
    <property type="protein sequence ID" value="OLP74878.1"/>
    <property type="molecule type" value="Genomic_DNA"/>
</dbReference>
<feature type="compositionally biased region" description="Basic and acidic residues" evidence="2">
    <location>
        <begin position="360"/>
        <end position="374"/>
    </location>
</feature>
<dbReference type="InterPro" id="IPR036020">
    <property type="entry name" value="WW_dom_sf"/>
</dbReference>
<dbReference type="PROSITE" id="PS01159">
    <property type="entry name" value="WW_DOMAIN_1"/>
    <property type="match status" value="3"/>
</dbReference>
<feature type="compositionally biased region" description="Polar residues" evidence="2">
    <location>
        <begin position="936"/>
        <end position="966"/>
    </location>
</feature>
<feature type="region of interest" description="Disordered" evidence="2">
    <location>
        <begin position="923"/>
        <end position="967"/>
    </location>
</feature>
<dbReference type="GO" id="GO:0071004">
    <property type="term" value="C:U2-type prespliceosome"/>
    <property type="evidence" value="ECO:0007669"/>
    <property type="project" value="TreeGrafter"/>
</dbReference>
<feature type="coiled-coil region" evidence="1">
    <location>
        <begin position="989"/>
        <end position="1023"/>
    </location>
</feature>
<keyword evidence="6" id="KW-1185">Reference proteome</keyword>
<dbReference type="SMART" id="SM00456">
    <property type="entry name" value="WW"/>
    <property type="match status" value="6"/>
</dbReference>
<evidence type="ECO:0000256" key="1">
    <source>
        <dbReference type="SAM" id="Coils"/>
    </source>
</evidence>
<sequence>MTLQHSEYSWRGYLTSQGIVSADDELLLDVFQSSLRGAPLPAPWSMWHDKQSSSLFFTNSSTGETSWTHPLNSLLLDLAGVAQRFLALPFASRAEHLAALNRTWEAEARAEILRWRSAYDNGAEYFYNVETKAAMWERPVDALLPAFYLKKQYLRNLSAHCSNASSHKERSEVAHGDRPGQEGGGYGLRPSLPLIEQSHMSVSWESYLSKEILKLPDDEELLQVFQAVLKGAPLPAPWSMWCDKGAKTLFFTNAATRETSWTHPLHDVFVSLADVGRRFFTLPFATRAEHLVALNKTWDTEARAEILKWQAAYDEQDREYFFNVETKAVMWERPAEAVLPAFYLKKQFLKRLSLCKPAPIERRGSTSRERDRDSQSTMASTSNSSISSVSRMRKSRRSSRKLSNHALFDDNWEYYLTTQGIVDIPGEEMLLLTFQSVLKIAPLPAPWRIWNDKANSRFFFVQKSTGITSWQHPLNSVLLELAAVARYYLGLREQSRADHLAFLGSTWDGQAESEISKWKSALDEDDMEYFFNVETSETMWERPEDVVLPELFLKRQFLSKLSVAAEPSSEQGAPQKPQPPQPPEPSEPDEQSQSPQPPQPPEPPETPQPPEPPETVTKPNVDLPLIQPVPKAPVKVLKVQPVVGPKPAPPQTPMPKAPVEPRVQAKPPLPPAASHSPTRVKIKSISPKPARMGEAVKVTVVRKTARALSRDEAPKVTVISRDAAAHKGPTVTVRTMKEQASPEHDGNQLQVAKAAASAALAATTGTTIERLQAAAQAAYEAISTAAPDEHASTVQQALYEVVQQMQLPAPGGEACSTLAENAYFFARSVREALQGCSLNLPGADGSPAALAAAAAHRSGLSASWQVDAAIAAALGERFSGSSSPSFAASSQLCDVIKQVASECAAETETREAWLQKAAEKMTPLQQQKDMSKVRSSKGQELAATSDTWMMSSPEQVDSSPSGTETASVLGRTGRFSQTGSSKFAEFCNFRDVRRAMAEAENCLAAFEEERKNQRKALRRRSRNKLPTDILDAMGEAQRILSAFDEERRFQLQQLRVERAKSRANLP</sequence>
<feature type="domain" description="WW" evidence="3">
    <location>
        <begin position="309"/>
        <end position="336"/>
    </location>
</feature>
<dbReference type="Gene3D" id="2.20.70.10">
    <property type="match status" value="5"/>
</dbReference>
<accession>A0A1Q9BVZ4</accession>
<evidence type="ECO:0000313" key="5">
    <source>
        <dbReference type="EMBL" id="OLP75067.1"/>
    </source>
</evidence>
<evidence type="ECO:0000313" key="6">
    <source>
        <dbReference type="Proteomes" id="UP000186817"/>
    </source>
</evidence>
<feature type="domain" description="WW" evidence="3">
    <location>
        <begin position="115"/>
        <end position="141"/>
    </location>
</feature>
<dbReference type="OrthoDB" id="429067at2759"/>
<dbReference type="PROSITE" id="PS50020">
    <property type="entry name" value="WW_DOMAIN_2"/>
    <property type="match status" value="6"/>
</dbReference>
<keyword evidence="1" id="KW-0175">Coiled coil</keyword>
<dbReference type="Proteomes" id="UP000186817">
    <property type="component" value="Unassembled WGS sequence"/>
</dbReference>
<evidence type="ECO:0000256" key="2">
    <source>
        <dbReference type="SAM" id="MobiDB-lite"/>
    </source>
</evidence>
<proteinExistence type="predicted"/>
<dbReference type="SUPFAM" id="SSF51045">
    <property type="entry name" value="WW domain"/>
    <property type="match status" value="5"/>
</dbReference>
<dbReference type="AlphaFoldDB" id="A0A1Q9BVZ4"/>
<protein>
    <recommendedName>
        <fullName evidence="3">WW domain-containing protein</fullName>
    </recommendedName>
</protein>
<feature type="domain" description="WW" evidence="3">
    <location>
        <begin position="232"/>
        <end position="266"/>
    </location>
</feature>
<dbReference type="InterPro" id="IPR001202">
    <property type="entry name" value="WW_dom"/>
</dbReference>
<feature type="region of interest" description="Disordered" evidence="2">
    <location>
        <begin position="563"/>
        <end position="626"/>
    </location>
</feature>
<comment type="caution">
    <text evidence="4">The sequence shown here is derived from an EMBL/GenBank/DDBJ whole genome shotgun (WGS) entry which is preliminary data.</text>
</comment>
<organism evidence="4 6">
    <name type="scientific">Symbiodinium microadriaticum</name>
    <name type="common">Dinoflagellate</name>
    <name type="synonym">Zooxanthella microadriatica</name>
    <dbReference type="NCBI Taxonomy" id="2951"/>
    <lineage>
        <taxon>Eukaryota</taxon>
        <taxon>Sar</taxon>
        <taxon>Alveolata</taxon>
        <taxon>Dinophyceae</taxon>
        <taxon>Suessiales</taxon>
        <taxon>Symbiodiniaceae</taxon>
        <taxon>Symbiodinium</taxon>
    </lineage>
</organism>
<name>A0A1Q9BVZ4_SYMMI</name>
<dbReference type="PANTHER" id="PTHR11864:SF0">
    <property type="entry name" value="PRP40 PRE-MRNA PROCESSING FACTOR 40 HOMOLOG A (YEAST)"/>
    <property type="match status" value="1"/>
</dbReference>
<dbReference type="PANTHER" id="PTHR11864">
    <property type="entry name" value="PRE-MRNA-PROCESSING PROTEIN PRP40"/>
    <property type="match status" value="1"/>
</dbReference>
<evidence type="ECO:0000313" key="4">
    <source>
        <dbReference type="EMBL" id="OLP74878.1"/>
    </source>
</evidence>
<feature type="compositionally biased region" description="Pro residues" evidence="2">
    <location>
        <begin position="644"/>
        <end position="658"/>
    </location>
</feature>
<dbReference type="CDD" id="cd00201">
    <property type="entry name" value="WW"/>
    <property type="match status" value="3"/>
</dbReference>
<feature type="compositionally biased region" description="Pro residues" evidence="2">
    <location>
        <begin position="595"/>
        <end position="613"/>
    </location>
</feature>
<feature type="region of interest" description="Disordered" evidence="2">
    <location>
        <begin position="360"/>
        <end position="397"/>
    </location>
</feature>
<feature type="domain" description="WW" evidence="3">
    <location>
        <begin position="441"/>
        <end position="475"/>
    </location>
</feature>
<feature type="compositionally biased region" description="Low complexity" evidence="2">
    <location>
        <begin position="375"/>
        <end position="390"/>
    </location>
</feature>
<gene>
    <name evidence="5" type="ORF">AK812_SmicGene45206</name>
    <name evidence="4" type="ORF">AK812_SmicGene45457</name>
</gene>
<feature type="domain" description="WW" evidence="3">
    <location>
        <begin position="38"/>
        <end position="72"/>
    </location>
</feature>
<feature type="domain" description="WW" evidence="3">
    <location>
        <begin position="512"/>
        <end position="545"/>
    </location>
</feature>
<dbReference type="GO" id="GO:0003723">
    <property type="term" value="F:RNA binding"/>
    <property type="evidence" value="ECO:0007669"/>
    <property type="project" value="TreeGrafter"/>
</dbReference>
<feature type="region of interest" description="Disordered" evidence="2">
    <location>
        <begin position="165"/>
        <end position="185"/>
    </location>
</feature>
<reference evidence="4 6" key="1">
    <citation type="submission" date="2016-02" db="EMBL/GenBank/DDBJ databases">
        <title>Genome analysis of coral dinoflagellate symbionts highlights evolutionary adaptations to a symbiotic lifestyle.</title>
        <authorList>
            <person name="Aranda M."/>
            <person name="Li Y."/>
            <person name="Liew Y.J."/>
            <person name="Baumgarten S."/>
            <person name="Simakov O."/>
            <person name="Wilson M."/>
            <person name="Piel J."/>
            <person name="Ashoor H."/>
            <person name="Bougouffa S."/>
            <person name="Bajic V.B."/>
            <person name="Ryu T."/>
            <person name="Ravasi T."/>
            <person name="Bayer T."/>
            <person name="Micklem G."/>
            <person name="Kim H."/>
            <person name="Bhak J."/>
            <person name="Lajeunesse T.C."/>
            <person name="Voolstra C.R."/>
        </authorList>
    </citation>
    <scope>NUCLEOTIDE SEQUENCE [LARGE SCALE GENOMIC DNA]</scope>
    <source>
        <strain evidence="4 6">CCMP2467</strain>
    </source>
</reference>
<evidence type="ECO:0000259" key="3">
    <source>
        <dbReference type="PROSITE" id="PS50020"/>
    </source>
</evidence>
<feature type="compositionally biased region" description="Pro residues" evidence="2">
    <location>
        <begin position="576"/>
        <end position="585"/>
    </location>
</feature>
<feature type="compositionally biased region" description="Basic and acidic residues" evidence="2">
    <location>
        <begin position="166"/>
        <end position="180"/>
    </location>
</feature>
<dbReference type="EMBL" id="LSRX01002837">
    <property type="protein sequence ID" value="OLP75067.1"/>
    <property type="molecule type" value="Genomic_DNA"/>
</dbReference>
<dbReference type="GO" id="GO:0005685">
    <property type="term" value="C:U1 snRNP"/>
    <property type="evidence" value="ECO:0007669"/>
    <property type="project" value="TreeGrafter"/>
</dbReference>
<feature type="region of interest" description="Disordered" evidence="2">
    <location>
        <begin position="642"/>
        <end position="681"/>
    </location>
</feature>